<dbReference type="RefSeq" id="WP_344731148.1">
    <property type="nucleotide sequence ID" value="NZ_BAAAZH010000001.1"/>
</dbReference>
<name>A0ABP7XB11_9ACTN</name>
<reference evidence="2" key="1">
    <citation type="journal article" date="2019" name="Int. J. Syst. Evol. Microbiol.">
        <title>The Global Catalogue of Microorganisms (GCM) 10K type strain sequencing project: providing services to taxonomists for standard genome sequencing and annotation.</title>
        <authorList>
            <consortium name="The Broad Institute Genomics Platform"/>
            <consortium name="The Broad Institute Genome Sequencing Center for Infectious Disease"/>
            <person name="Wu L."/>
            <person name="Ma J."/>
        </authorList>
    </citation>
    <scope>NUCLEOTIDE SEQUENCE [LARGE SCALE GENOMIC DNA]</scope>
    <source>
        <strain evidence="2">JCM 16703</strain>
    </source>
</reference>
<dbReference type="Proteomes" id="UP001501495">
    <property type="component" value="Unassembled WGS sequence"/>
</dbReference>
<dbReference type="InterPro" id="IPR025444">
    <property type="entry name" value="Monooxy_af470"/>
</dbReference>
<sequence>MARILPGRHTHAEPPDGTLTVFLIGMRVNKWWRPDAWGPVAAAMGPMIAELSRDPSSGFLGASTTIGRHGPVLIQYWRSPEDLQRYASDRDAKHRPAWTAFNARARRAPGAVGIWHETYQVAAAETLYADMPPFGLGAALGTEEVGAPLNTAAKRLSRGRST</sequence>
<protein>
    <submittedName>
        <fullName evidence="1">DUF4188 domain-containing protein</fullName>
    </submittedName>
</protein>
<dbReference type="Pfam" id="PF13826">
    <property type="entry name" value="Monooxy_af470-like"/>
    <property type="match status" value="1"/>
</dbReference>
<proteinExistence type="predicted"/>
<gene>
    <name evidence="1" type="ORF">GCM10022215_00320</name>
</gene>
<evidence type="ECO:0000313" key="2">
    <source>
        <dbReference type="Proteomes" id="UP001501495"/>
    </source>
</evidence>
<organism evidence="1 2">
    <name type="scientific">Nocardioides fonticola</name>
    <dbReference type="NCBI Taxonomy" id="450363"/>
    <lineage>
        <taxon>Bacteria</taxon>
        <taxon>Bacillati</taxon>
        <taxon>Actinomycetota</taxon>
        <taxon>Actinomycetes</taxon>
        <taxon>Propionibacteriales</taxon>
        <taxon>Nocardioidaceae</taxon>
        <taxon>Nocardioides</taxon>
    </lineage>
</organism>
<accession>A0ABP7XB11</accession>
<evidence type="ECO:0000313" key="1">
    <source>
        <dbReference type="EMBL" id="GAA4107453.1"/>
    </source>
</evidence>
<keyword evidence="2" id="KW-1185">Reference proteome</keyword>
<dbReference type="EMBL" id="BAAAZH010000001">
    <property type="protein sequence ID" value="GAA4107453.1"/>
    <property type="molecule type" value="Genomic_DNA"/>
</dbReference>
<comment type="caution">
    <text evidence="1">The sequence shown here is derived from an EMBL/GenBank/DDBJ whole genome shotgun (WGS) entry which is preliminary data.</text>
</comment>